<dbReference type="RefSeq" id="WP_097615743.1">
    <property type="nucleotide sequence ID" value="NZ_NWSV01000038.1"/>
</dbReference>
<keyword evidence="3" id="KW-1003">Cell membrane</keyword>
<reference evidence="10 11" key="1">
    <citation type="submission" date="2017-09" db="EMBL/GenBank/DDBJ databases">
        <title>Comparative genomics of rhizobia isolated from Phaseolus vulgaris in China.</title>
        <authorList>
            <person name="Tong W."/>
        </authorList>
    </citation>
    <scope>NUCLEOTIDE SEQUENCE [LARGE SCALE GENOMIC DNA]</scope>
    <source>
        <strain evidence="10 11">C5</strain>
    </source>
</reference>
<feature type="transmembrane region" description="Helical" evidence="9">
    <location>
        <begin position="226"/>
        <end position="251"/>
    </location>
</feature>
<gene>
    <name evidence="10" type="ORF">CO666_30750</name>
</gene>
<evidence type="ECO:0000256" key="9">
    <source>
        <dbReference type="SAM" id="Phobius"/>
    </source>
</evidence>
<evidence type="ECO:0000256" key="7">
    <source>
        <dbReference type="ARBA" id="ARBA00023136"/>
    </source>
</evidence>
<dbReference type="CDD" id="cd06582">
    <property type="entry name" value="TM_PBP1_LivH_like"/>
    <property type="match status" value="1"/>
</dbReference>
<sequence length="285" mass="29811">MVTTLVVGLVLGGSFALMALGLTIQYGVARIMNLAYGEFVIGGSFLTYLAVSAAGFNPFVALLLVVPSGYFASYLCYALIMRPLERRSRDTGRLEVDSILVTFGLMFLLQGIYLSLFGSGFTGYNWLEAPVDILGTKISTGRLVGALLAVAVGASLYWAIQKTRWGMAMRAVATRPGFAPLVGIDNERQARSAFAVGGALAAAGGVVLSMYQPFTPTDGVFLTMKALVVVIMGGVGNLAGAMAAGLILGLVEAGVSATVDPGLTLAATYAIFLVVLLWRPNGLFS</sequence>
<dbReference type="PANTHER" id="PTHR11795:SF445">
    <property type="entry name" value="AMINO ACID ABC TRANSPORTER PERMEASE PROTEIN"/>
    <property type="match status" value="1"/>
</dbReference>
<evidence type="ECO:0000256" key="2">
    <source>
        <dbReference type="ARBA" id="ARBA00022448"/>
    </source>
</evidence>
<dbReference type="Pfam" id="PF02653">
    <property type="entry name" value="BPD_transp_2"/>
    <property type="match status" value="1"/>
</dbReference>
<dbReference type="PANTHER" id="PTHR11795">
    <property type="entry name" value="BRANCHED-CHAIN AMINO ACID TRANSPORT SYSTEM PERMEASE PROTEIN LIVH"/>
    <property type="match status" value="1"/>
</dbReference>
<evidence type="ECO:0000256" key="4">
    <source>
        <dbReference type="ARBA" id="ARBA00022692"/>
    </source>
</evidence>
<feature type="transmembrane region" description="Helical" evidence="9">
    <location>
        <begin position="100"/>
        <end position="121"/>
    </location>
</feature>
<dbReference type="AlphaFoldDB" id="A0A2A6J3G2"/>
<proteinExistence type="inferred from homology"/>
<keyword evidence="6 9" id="KW-1133">Transmembrane helix</keyword>
<feature type="transmembrane region" description="Helical" evidence="9">
    <location>
        <begin position="141"/>
        <end position="160"/>
    </location>
</feature>
<keyword evidence="7 9" id="KW-0472">Membrane</keyword>
<feature type="transmembrane region" description="Helical" evidence="9">
    <location>
        <begin position="59"/>
        <end position="80"/>
    </location>
</feature>
<organism evidence="10 11">
    <name type="scientific">Rhizobium chutanense</name>
    <dbReference type="NCBI Taxonomy" id="2035448"/>
    <lineage>
        <taxon>Bacteria</taxon>
        <taxon>Pseudomonadati</taxon>
        <taxon>Pseudomonadota</taxon>
        <taxon>Alphaproteobacteria</taxon>
        <taxon>Hyphomicrobiales</taxon>
        <taxon>Rhizobiaceae</taxon>
        <taxon>Rhizobium/Agrobacterium group</taxon>
        <taxon>Rhizobium</taxon>
    </lineage>
</organism>
<evidence type="ECO:0000256" key="1">
    <source>
        <dbReference type="ARBA" id="ARBA00004651"/>
    </source>
</evidence>
<name>A0A2A6J3G2_9HYPH</name>
<comment type="subcellular location">
    <subcellularLocation>
        <location evidence="1">Cell membrane</location>
        <topology evidence="1">Multi-pass membrane protein</topology>
    </subcellularLocation>
</comment>
<feature type="transmembrane region" description="Helical" evidence="9">
    <location>
        <begin position="193"/>
        <end position="214"/>
    </location>
</feature>
<evidence type="ECO:0000256" key="3">
    <source>
        <dbReference type="ARBA" id="ARBA00022475"/>
    </source>
</evidence>
<comment type="similarity">
    <text evidence="8">Belongs to the binding-protein-dependent transport system permease family. LivHM subfamily.</text>
</comment>
<feature type="transmembrane region" description="Helical" evidence="9">
    <location>
        <begin position="35"/>
        <end position="53"/>
    </location>
</feature>
<dbReference type="EMBL" id="NWSV01000038">
    <property type="protein sequence ID" value="PDT00424.1"/>
    <property type="molecule type" value="Genomic_DNA"/>
</dbReference>
<dbReference type="InterPro" id="IPR052157">
    <property type="entry name" value="BCAA_transport_permease"/>
</dbReference>
<dbReference type="Proteomes" id="UP000220768">
    <property type="component" value="Unassembled WGS sequence"/>
</dbReference>
<dbReference type="GO" id="GO:0022857">
    <property type="term" value="F:transmembrane transporter activity"/>
    <property type="evidence" value="ECO:0007669"/>
    <property type="project" value="InterPro"/>
</dbReference>
<evidence type="ECO:0000256" key="6">
    <source>
        <dbReference type="ARBA" id="ARBA00022989"/>
    </source>
</evidence>
<protein>
    <submittedName>
        <fullName evidence="10">Branched-chain amino acid ABC transporter permease</fullName>
    </submittedName>
</protein>
<evidence type="ECO:0000313" key="11">
    <source>
        <dbReference type="Proteomes" id="UP000220768"/>
    </source>
</evidence>
<evidence type="ECO:0000313" key="10">
    <source>
        <dbReference type="EMBL" id="PDT00424.1"/>
    </source>
</evidence>
<keyword evidence="5" id="KW-0029">Amino-acid transport</keyword>
<comment type="caution">
    <text evidence="10">The sequence shown here is derived from an EMBL/GenBank/DDBJ whole genome shotgun (WGS) entry which is preliminary data.</text>
</comment>
<dbReference type="GO" id="GO:0006865">
    <property type="term" value="P:amino acid transport"/>
    <property type="evidence" value="ECO:0007669"/>
    <property type="project" value="UniProtKB-KW"/>
</dbReference>
<keyword evidence="2" id="KW-0813">Transport</keyword>
<keyword evidence="11" id="KW-1185">Reference proteome</keyword>
<dbReference type="GO" id="GO:0005886">
    <property type="term" value="C:plasma membrane"/>
    <property type="evidence" value="ECO:0007669"/>
    <property type="project" value="UniProtKB-SubCell"/>
</dbReference>
<dbReference type="InterPro" id="IPR001851">
    <property type="entry name" value="ABC_transp_permease"/>
</dbReference>
<keyword evidence="4 9" id="KW-0812">Transmembrane</keyword>
<feature type="transmembrane region" description="Helical" evidence="9">
    <location>
        <begin position="263"/>
        <end position="280"/>
    </location>
</feature>
<accession>A0A2A6J3G2</accession>
<evidence type="ECO:0000256" key="8">
    <source>
        <dbReference type="ARBA" id="ARBA00037998"/>
    </source>
</evidence>
<evidence type="ECO:0000256" key="5">
    <source>
        <dbReference type="ARBA" id="ARBA00022970"/>
    </source>
</evidence>
<feature type="transmembrane region" description="Helical" evidence="9">
    <location>
        <begin position="6"/>
        <end position="28"/>
    </location>
</feature>